<dbReference type="GeneID" id="30412685"/>
<organism evidence="2 3">
    <name type="scientific">Methanobacterium congolense</name>
    <dbReference type="NCBI Taxonomy" id="118062"/>
    <lineage>
        <taxon>Archaea</taxon>
        <taxon>Methanobacteriati</taxon>
        <taxon>Methanobacteriota</taxon>
        <taxon>Methanomada group</taxon>
        <taxon>Methanobacteria</taxon>
        <taxon>Methanobacteriales</taxon>
        <taxon>Methanobacteriaceae</taxon>
        <taxon>Methanobacterium</taxon>
    </lineage>
</organism>
<dbReference type="EMBL" id="LT607756">
    <property type="protein sequence ID" value="SCG86396.1"/>
    <property type="molecule type" value="Genomic_DNA"/>
</dbReference>
<gene>
    <name evidence="2" type="ORF">MCBB_1847</name>
</gene>
<dbReference type="Pfam" id="PF09971">
    <property type="entry name" value="DUF2206"/>
    <property type="match status" value="1"/>
</dbReference>
<feature type="transmembrane region" description="Helical" evidence="1">
    <location>
        <begin position="162"/>
        <end position="179"/>
    </location>
</feature>
<dbReference type="KEGG" id="mcub:MCBB_1847"/>
<reference evidence="2 3" key="1">
    <citation type="submission" date="2016-08" db="EMBL/GenBank/DDBJ databases">
        <authorList>
            <person name="Seilhamer J.J."/>
        </authorList>
    </citation>
    <scope>NUCLEOTIDE SEQUENCE [LARGE SCALE GENOMIC DNA]</scope>
    <source>
        <strain evidence="2">Buetzberg</strain>
    </source>
</reference>
<keyword evidence="1" id="KW-1133">Transmembrane helix</keyword>
<dbReference type="RefSeq" id="WP_071907464.1">
    <property type="nucleotide sequence ID" value="NZ_LT607756.1"/>
</dbReference>
<feature type="transmembrane region" description="Helical" evidence="1">
    <location>
        <begin position="121"/>
        <end position="141"/>
    </location>
</feature>
<dbReference type="OrthoDB" id="292292at2157"/>
<feature type="transmembrane region" description="Helical" evidence="1">
    <location>
        <begin position="210"/>
        <end position="234"/>
    </location>
</feature>
<feature type="transmembrane region" description="Helical" evidence="1">
    <location>
        <begin position="502"/>
        <end position="525"/>
    </location>
</feature>
<evidence type="ECO:0000256" key="1">
    <source>
        <dbReference type="SAM" id="Phobius"/>
    </source>
</evidence>
<sequence length="738" mass="82793">MNLSRDPVADGSKTTGESLVISWNIRRLLFIIMCLQVSIWGLYGIQSLSGFNVPFLSQILPFIYLTFVPGVLLLRVLRFDNLNGVERLIYSVGSSLVVVMSVGLVTNYFLLLIGISKPLSVIYILTVMTILVAILSALAYVRGDPDNFYSVDLKEYLNLTNIILVALPFLTILGTYMINVYGNNTLIFLTLSLIAVVPLLAAFDKMSEKSYPLAVFVVSLSLLFHISLISNFIYGRDAFYEYYVSTITLKNLYWTPNLSYELNALMSITILPTIYQKFCNVSLAYVFKAIYPFLFALVPLTLYELFRKYVCSKNSFLACFFMVSIISFYAEMPQLLRQEIGEIFFVLSILLLMDSKLDETRKYFLLVLFLVGITFSHYSMAYYFAFIILCTAIFHKLIKTGKIRAFHQKLKDVGLKKVGSVLALPKLETPSHVSINISYVVLVVVFILSWYIFVSRGTTYIDLVAVAASIYNNLVSEFLDIGGSEAMNIALTGSQTYITLKIVTAFNLLATFFISLGLFYSLYMGKKGKSVHFIPEYLILSIINFVLWILAIVVPYFSSILTANRLYHITLLILSPFVIIGGVKFFGLFRIGKTKALKLLSVCLVVFYVFNVGMVGSIIGEETSMGLDSSVADFPRANQGELVGARWLASHKLAGLQSFGDMYRMPIMGAFDWDKVDDFPKNVTWIGGNYIYLGTVNTDTGTALINGGRFSGGEYVSLNPWIGSKNRIYDNGKATIYK</sequence>
<feature type="transmembrane region" description="Helical" evidence="1">
    <location>
        <begin position="433"/>
        <end position="453"/>
    </location>
</feature>
<keyword evidence="1" id="KW-0812">Transmembrane</keyword>
<feature type="transmembrane region" description="Helical" evidence="1">
    <location>
        <begin position="28"/>
        <end position="49"/>
    </location>
</feature>
<feature type="transmembrane region" description="Helical" evidence="1">
    <location>
        <begin position="363"/>
        <end position="394"/>
    </location>
</feature>
<feature type="transmembrane region" description="Helical" evidence="1">
    <location>
        <begin position="315"/>
        <end position="332"/>
    </location>
</feature>
<protein>
    <recommendedName>
        <fullName evidence="4">DUF2206 domain-containing protein</fullName>
    </recommendedName>
</protein>
<dbReference type="InterPro" id="IPR018701">
    <property type="entry name" value="DUF2206_membrane"/>
</dbReference>
<evidence type="ECO:0008006" key="4">
    <source>
        <dbReference type="Google" id="ProtNLM"/>
    </source>
</evidence>
<feature type="transmembrane region" description="Helical" evidence="1">
    <location>
        <begin position="566"/>
        <end position="587"/>
    </location>
</feature>
<keyword evidence="3" id="KW-1185">Reference proteome</keyword>
<feature type="transmembrane region" description="Helical" evidence="1">
    <location>
        <begin position="185"/>
        <end position="203"/>
    </location>
</feature>
<feature type="transmembrane region" description="Helical" evidence="1">
    <location>
        <begin position="88"/>
        <end position="115"/>
    </location>
</feature>
<evidence type="ECO:0000313" key="3">
    <source>
        <dbReference type="Proteomes" id="UP000094707"/>
    </source>
</evidence>
<dbReference type="AlphaFoldDB" id="A0A1D3L4B7"/>
<feature type="transmembrane region" description="Helical" evidence="1">
    <location>
        <begin position="282"/>
        <end position="303"/>
    </location>
</feature>
<proteinExistence type="predicted"/>
<dbReference type="Proteomes" id="UP000094707">
    <property type="component" value="Chromosome I"/>
</dbReference>
<name>A0A1D3L4B7_9EURY</name>
<feature type="transmembrane region" description="Helical" evidence="1">
    <location>
        <begin position="55"/>
        <end position="76"/>
    </location>
</feature>
<feature type="transmembrane region" description="Helical" evidence="1">
    <location>
        <begin position="537"/>
        <end position="560"/>
    </location>
</feature>
<feature type="transmembrane region" description="Helical" evidence="1">
    <location>
        <begin position="599"/>
        <end position="620"/>
    </location>
</feature>
<keyword evidence="1" id="KW-0472">Membrane</keyword>
<evidence type="ECO:0000313" key="2">
    <source>
        <dbReference type="EMBL" id="SCG86396.1"/>
    </source>
</evidence>
<accession>A0A1D3L4B7</accession>